<feature type="active site" description="Charge relay system" evidence="9">
    <location>
        <position position="198"/>
    </location>
</feature>
<feature type="active site" description="Charge relay system" evidence="9">
    <location>
        <position position="165"/>
    </location>
</feature>
<name>A0A512M9U0_9BACT</name>
<keyword evidence="15" id="KW-1185">Reference proteome</keyword>
<evidence type="ECO:0000256" key="10">
    <source>
        <dbReference type="PIRSR" id="PIRSR611782-2"/>
    </source>
</evidence>
<dbReference type="InterPro" id="IPR011782">
    <property type="entry name" value="Pept_S1C_Do"/>
</dbReference>
<protein>
    <recommendedName>
        <fullName evidence="13">PDZ domain-containing protein</fullName>
    </recommendedName>
</protein>
<gene>
    <name evidence="14" type="ORF">BGE01nite_27830</name>
</gene>
<feature type="signal peptide" evidence="12">
    <location>
        <begin position="1"/>
        <end position="24"/>
    </location>
</feature>
<dbReference type="InterPro" id="IPR036034">
    <property type="entry name" value="PDZ_sf"/>
</dbReference>
<feature type="domain" description="PDZ" evidence="13">
    <location>
        <begin position="329"/>
        <end position="413"/>
    </location>
</feature>
<evidence type="ECO:0000256" key="8">
    <source>
        <dbReference type="ARBA" id="ARBA00022825"/>
    </source>
</evidence>
<keyword evidence="5" id="KW-0677">Repeat</keyword>
<evidence type="ECO:0000256" key="6">
    <source>
        <dbReference type="ARBA" id="ARBA00022764"/>
    </source>
</evidence>
<dbReference type="GO" id="GO:0004252">
    <property type="term" value="F:serine-type endopeptidase activity"/>
    <property type="evidence" value="ECO:0007669"/>
    <property type="project" value="InterPro"/>
</dbReference>
<dbReference type="EMBL" id="BKAG01000018">
    <property type="protein sequence ID" value="GEP43492.1"/>
    <property type="molecule type" value="Genomic_DNA"/>
</dbReference>
<evidence type="ECO:0000256" key="3">
    <source>
        <dbReference type="ARBA" id="ARBA00022670"/>
    </source>
</evidence>
<feature type="active site" description="Charge relay system" evidence="9">
    <location>
        <position position="278"/>
    </location>
</feature>
<keyword evidence="6" id="KW-0574">Periplasm</keyword>
<reference evidence="14 15" key="1">
    <citation type="submission" date="2019-07" db="EMBL/GenBank/DDBJ databases">
        <title>Whole genome shotgun sequence of Brevifollis gellanilyticus NBRC 108608.</title>
        <authorList>
            <person name="Hosoyama A."/>
            <person name="Uohara A."/>
            <person name="Ohji S."/>
            <person name="Ichikawa N."/>
        </authorList>
    </citation>
    <scope>NUCLEOTIDE SEQUENCE [LARGE SCALE GENOMIC DNA]</scope>
    <source>
        <strain evidence="14 15">NBRC 108608</strain>
    </source>
</reference>
<keyword evidence="4 12" id="KW-0732">Signal</keyword>
<dbReference type="Pfam" id="PF13365">
    <property type="entry name" value="Trypsin_2"/>
    <property type="match status" value="1"/>
</dbReference>
<dbReference type="SUPFAM" id="SSF50156">
    <property type="entry name" value="PDZ domain-like"/>
    <property type="match status" value="2"/>
</dbReference>
<dbReference type="Gene3D" id="2.30.42.10">
    <property type="match status" value="2"/>
</dbReference>
<organism evidence="14 15">
    <name type="scientific">Brevifollis gellanilyticus</name>
    <dbReference type="NCBI Taxonomy" id="748831"/>
    <lineage>
        <taxon>Bacteria</taxon>
        <taxon>Pseudomonadati</taxon>
        <taxon>Verrucomicrobiota</taxon>
        <taxon>Verrucomicrobiia</taxon>
        <taxon>Verrucomicrobiales</taxon>
        <taxon>Verrucomicrobiaceae</taxon>
    </lineage>
</organism>
<feature type="compositionally biased region" description="Low complexity" evidence="11">
    <location>
        <begin position="128"/>
        <end position="139"/>
    </location>
</feature>
<dbReference type="GO" id="GO:0042597">
    <property type="term" value="C:periplasmic space"/>
    <property type="evidence" value="ECO:0007669"/>
    <property type="project" value="UniProtKB-SubCell"/>
</dbReference>
<evidence type="ECO:0000256" key="5">
    <source>
        <dbReference type="ARBA" id="ARBA00022737"/>
    </source>
</evidence>
<feature type="binding site" evidence="10">
    <location>
        <position position="198"/>
    </location>
    <ligand>
        <name>substrate</name>
    </ligand>
</feature>
<evidence type="ECO:0000256" key="11">
    <source>
        <dbReference type="SAM" id="MobiDB-lite"/>
    </source>
</evidence>
<comment type="similarity">
    <text evidence="2">Belongs to the peptidase S1C family.</text>
</comment>
<dbReference type="PRINTS" id="PR00834">
    <property type="entry name" value="PROTEASES2C"/>
</dbReference>
<dbReference type="CDD" id="cd10839">
    <property type="entry name" value="cpPDZ1_DegP-like"/>
    <property type="match status" value="1"/>
</dbReference>
<dbReference type="PROSITE" id="PS50106">
    <property type="entry name" value="PDZ"/>
    <property type="match status" value="1"/>
</dbReference>
<dbReference type="Proteomes" id="UP000321577">
    <property type="component" value="Unassembled WGS sequence"/>
</dbReference>
<dbReference type="PANTHER" id="PTHR22939:SF129">
    <property type="entry name" value="SERINE PROTEASE HTRA2, MITOCHONDRIAL"/>
    <property type="match status" value="1"/>
</dbReference>
<evidence type="ECO:0000256" key="4">
    <source>
        <dbReference type="ARBA" id="ARBA00022729"/>
    </source>
</evidence>
<proteinExistence type="inferred from homology"/>
<feature type="binding site" evidence="10">
    <location>
        <position position="165"/>
    </location>
    <ligand>
        <name>substrate</name>
    </ligand>
</feature>
<accession>A0A512M9U0</accession>
<dbReference type="InterPro" id="IPR001478">
    <property type="entry name" value="PDZ"/>
</dbReference>
<evidence type="ECO:0000256" key="2">
    <source>
        <dbReference type="ARBA" id="ARBA00010541"/>
    </source>
</evidence>
<evidence type="ECO:0000256" key="1">
    <source>
        <dbReference type="ARBA" id="ARBA00004418"/>
    </source>
</evidence>
<dbReference type="SMART" id="SM00228">
    <property type="entry name" value="PDZ"/>
    <property type="match status" value="2"/>
</dbReference>
<dbReference type="Pfam" id="PF13180">
    <property type="entry name" value="PDZ_2"/>
    <property type="match status" value="1"/>
</dbReference>
<dbReference type="GO" id="GO:0006508">
    <property type="term" value="P:proteolysis"/>
    <property type="evidence" value="ECO:0007669"/>
    <property type="project" value="UniProtKB-KW"/>
</dbReference>
<dbReference type="OrthoDB" id="9758917at2"/>
<dbReference type="InterPro" id="IPR009003">
    <property type="entry name" value="Peptidase_S1_PA"/>
</dbReference>
<dbReference type="Pfam" id="PF17820">
    <property type="entry name" value="PDZ_6"/>
    <property type="match status" value="1"/>
</dbReference>
<keyword evidence="8" id="KW-0720">Serine protease</keyword>
<evidence type="ECO:0000313" key="14">
    <source>
        <dbReference type="EMBL" id="GEP43492.1"/>
    </source>
</evidence>
<dbReference type="PANTHER" id="PTHR22939">
    <property type="entry name" value="SERINE PROTEASE FAMILY S1C HTRA-RELATED"/>
    <property type="match status" value="1"/>
</dbReference>
<feature type="region of interest" description="Disordered" evidence="11">
    <location>
        <begin position="106"/>
        <end position="148"/>
    </location>
</feature>
<keyword evidence="3" id="KW-0645">Protease</keyword>
<evidence type="ECO:0000256" key="7">
    <source>
        <dbReference type="ARBA" id="ARBA00022801"/>
    </source>
</evidence>
<feature type="chain" id="PRO_5022101099" description="PDZ domain-containing protein" evidence="12">
    <location>
        <begin position="25"/>
        <end position="545"/>
    </location>
</feature>
<comment type="caution">
    <text evidence="14">The sequence shown here is derived from an EMBL/GenBank/DDBJ whole genome shotgun (WGS) entry which is preliminary data.</text>
</comment>
<dbReference type="InterPro" id="IPR041489">
    <property type="entry name" value="PDZ_6"/>
</dbReference>
<evidence type="ECO:0000256" key="12">
    <source>
        <dbReference type="SAM" id="SignalP"/>
    </source>
</evidence>
<keyword evidence="7" id="KW-0378">Hydrolase</keyword>
<evidence type="ECO:0000256" key="9">
    <source>
        <dbReference type="PIRSR" id="PIRSR611782-1"/>
    </source>
</evidence>
<evidence type="ECO:0000259" key="13">
    <source>
        <dbReference type="PROSITE" id="PS50106"/>
    </source>
</evidence>
<dbReference type="SUPFAM" id="SSF50494">
    <property type="entry name" value="Trypsin-like serine proteases"/>
    <property type="match status" value="1"/>
</dbReference>
<comment type="subcellular location">
    <subcellularLocation>
        <location evidence="1">Periplasm</location>
    </subcellularLocation>
</comment>
<dbReference type="NCBIfam" id="TIGR02037">
    <property type="entry name" value="degP_htrA_DO"/>
    <property type="match status" value="1"/>
</dbReference>
<evidence type="ECO:0000313" key="15">
    <source>
        <dbReference type="Proteomes" id="UP000321577"/>
    </source>
</evidence>
<sequence length="545" mass="57838">MKNLPRITLAFASASLLGLTLLKADIKAPAVKISSDEFHNRLLRDETALPAGGQLQMSYANVVDKILPSVVTVFSYGEKAGKSQGGMPDLDRLPPGFREQFEEWFRQQQEEQGQDEEQPRQAPRRRGQGQQPQQRQAPQEKNLQPNGVGSGVIISPDGYILTNNHVVGDADKIETIVTINGSTRRYEAKVIGADPQTDVALIKIEGTGLPAAVIADSSKLRVGDVVLALGAPMELSRSVTQGIVSALGRSGMGIIGRRDMQGYEDFIQTDAAINPGNSGGPLVDALGRVIGINTAIYSRSGMNAGIGFSIPINLALRIAEDLTDDGAVSRGYLGILPADIDAETAKLWNLTDESGAIIKTVKKNSPAAKAGLQVGDVILSVSGQRIESASKLPVIVSNYKPGAEINLDIIREGKPMTKTAKLATLTPEILAGGEPNQEDDSAKTAPASASVGDILPGVTIQNLTPGTRERYEVPAEITGVVVTQIDPESRAAAMGVEEGDVITEVGRNPVRAVGEARQMAKDGSATTLLKVWRKGDTMLFMVGNK</sequence>
<feature type="binding site" evidence="10">
    <location>
        <begin position="276"/>
        <end position="278"/>
    </location>
    <ligand>
        <name>substrate</name>
    </ligand>
</feature>
<dbReference type="AlphaFoldDB" id="A0A512M9U0"/>
<dbReference type="InterPro" id="IPR001940">
    <property type="entry name" value="Peptidase_S1C"/>
</dbReference>
<dbReference type="RefSeq" id="WP_146851068.1">
    <property type="nucleotide sequence ID" value="NZ_BKAG01000018.1"/>
</dbReference>
<dbReference type="Gene3D" id="2.40.10.120">
    <property type="match status" value="1"/>
</dbReference>